<reference evidence="1" key="1">
    <citation type="journal article" date="2023" name="Mol. Biol. Evol.">
        <title>Third-Generation Sequencing Reveals the Adaptive Role of the Epigenome in Three Deep-Sea Polychaetes.</title>
        <authorList>
            <person name="Perez M."/>
            <person name="Aroh O."/>
            <person name="Sun Y."/>
            <person name="Lan Y."/>
            <person name="Juniper S.K."/>
            <person name="Young C.R."/>
            <person name="Angers B."/>
            <person name="Qian P.Y."/>
        </authorList>
    </citation>
    <scope>NUCLEOTIDE SEQUENCE</scope>
    <source>
        <strain evidence="1">R07B-5</strain>
    </source>
</reference>
<keyword evidence="2" id="KW-1185">Reference proteome</keyword>
<evidence type="ECO:0000313" key="1">
    <source>
        <dbReference type="EMBL" id="KAK2175962.1"/>
    </source>
</evidence>
<dbReference type="Proteomes" id="UP001209878">
    <property type="component" value="Unassembled WGS sequence"/>
</dbReference>
<accession>A0AAD9KR43</accession>
<organism evidence="1 2">
    <name type="scientific">Ridgeia piscesae</name>
    <name type="common">Tubeworm</name>
    <dbReference type="NCBI Taxonomy" id="27915"/>
    <lineage>
        <taxon>Eukaryota</taxon>
        <taxon>Metazoa</taxon>
        <taxon>Spiralia</taxon>
        <taxon>Lophotrochozoa</taxon>
        <taxon>Annelida</taxon>
        <taxon>Polychaeta</taxon>
        <taxon>Sedentaria</taxon>
        <taxon>Canalipalpata</taxon>
        <taxon>Sabellida</taxon>
        <taxon>Siboglinidae</taxon>
        <taxon>Ridgeia</taxon>
    </lineage>
</organism>
<dbReference type="AlphaFoldDB" id="A0AAD9KR43"/>
<dbReference type="EMBL" id="JAODUO010000693">
    <property type="protein sequence ID" value="KAK2175962.1"/>
    <property type="molecule type" value="Genomic_DNA"/>
</dbReference>
<sequence length="50" mass="5608">MHFTLYFPDRPVQSDTISASLGSIQPYATINARSCSYTTVYSQVLIYTAE</sequence>
<comment type="caution">
    <text evidence="1">The sequence shown here is derived from an EMBL/GenBank/DDBJ whole genome shotgun (WGS) entry which is preliminary data.</text>
</comment>
<evidence type="ECO:0000313" key="2">
    <source>
        <dbReference type="Proteomes" id="UP001209878"/>
    </source>
</evidence>
<name>A0AAD9KR43_RIDPI</name>
<gene>
    <name evidence="1" type="ORF">NP493_692g00020</name>
</gene>
<protein>
    <submittedName>
        <fullName evidence="1">Uncharacterized protein</fullName>
    </submittedName>
</protein>
<proteinExistence type="predicted"/>